<keyword evidence="4" id="KW-1185">Reference proteome</keyword>
<dbReference type="AlphaFoldDB" id="A0A507C516"/>
<dbReference type="GeneID" id="42005130"/>
<dbReference type="Pfam" id="PF07859">
    <property type="entry name" value="Abhydrolase_3"/>
    <property type="match status" value="1"/>
</dbReference>
<protein>
    <recommendedName>
        <fullName evidence="2">Alpha/beta hydrolase fold-3 domain-containing protein</fullName>
    </recommendedName>
</protein>
<dbReference type="InterPro" id="IPR050300">
    <property type="entry name" value="GDXG_lipolytic_enzyme"/>
</dbReference>
<dbReference type="PANTHER" id="PTHR48081:SF8">
    <property type="entry name" value="ALPHA_BETA HYDROLASE FOLD-3 DOMAIN-CONTAINING PROTEIN-RELATED"/>
    <property type="match status" value="1"/>
</dbReference>
<sequence length="471" mass="51488">MSQQCTIETRQPRSLVTYANTEHAPPPLRSNVEKLFHSLPLPLHLLRVPLYASINTGIALLSHITDGPVKGGWNWSTTVIHALMASITEQHPPQGRHSLSLVSRATDFTYPAFLFAGTTSIVQSQLTITNSEILREQVLHVAATIDTHIKRPTTAPPKSLDVPVTTRYVSGEWVRSSEVPKNSTKIVLYLHGGAHIFLSPRSHRGITSRVSRELTRPVFALDYRLALEAPFPGAIEDALAAYCALIGWNGHLFGASLTGIDQPYTPKDIVLVGDSSGGSLCMQLMLVLRELGIPQAGGAILLSPFVDAECTSDSYNRNRHSDILNLDHDGMKWAMRIYSGKFSPCHSLVSPVNAPLHDLPPILIQAGDSELVTDDAVLLYKRLSDVGSAKLELYQDQFHVFQAFSHLIPVADIAYARCAKFVDSLASIEATVNTFVEITPAGKAICKVDMTTEDDCESDSDKSSRDSGFVE</sequence>
<proteinExistence type="predicted"/>
<dbReference type="SUPFAM" id="SSF53474">
    <property type="entry name" value="alpha/beta-Hydrolases"/>
    <property type="match status" value="1"/>
</dbReference>
<dbReference type="Proteomes" id="UP000319731">
    <property type="component" value="Unassembled WGS sequence"/>
</dbReference>
<dbReference type="InterPro" id="IPR029058">
    <property type="entry name" value="AB_hydrolase_fold"/>
</dbReference>
<evidence type="ECO:0000313" key="4">
    <source>
        <dbReference type="Proteomes" id="UP000319731"/>
    </source>
</evidence>
<evidence type="ECO:0000259" key="2">
    <source>
        <dbReference type="Pfam" id="PF07859"/>
    </source>
</evidence>
<dbReference type="InterPro" id="IPR013094">
    <property type="entry name" value="AB_hydrolase_3"/>
</dbReference>
<dbReference type="PANTHER" id="PTHR48081">
    <property type="entry name" value="AB HYDROLASE SUPERFAMILY PROTEIN C4A8.06C"/>
    <property type="match status" value="1"/>
</dbReference>
<feature type="domain" description="Alpha/beta hydrolase fold-3" evidence="2">
    <location>
        <begin position="187"/>
        <end position="402"/>
    </location>
</feature>
<accession>A0A507C516</accession>
<reference evidence="3 4" key="1">
    <citation type="journal article" date="2019" name="Sci. Rep.">
        <title>Comparative genomics of chytrid fungi reveal insights into the obligate biotrophic and pathogenic lifestyle of Synchytrium endobioticum.</title>
        <authorList>
            <person name="van de Vossenberg B.T.L.H."/>
            <person name="Warris S."/>
            <person name="Nguyen H.D.T."/>
            <person name="van Gent-Pelzer M.P.E."/>
            <person name="Joly D.L."/>
            <person name="van de Geest H.C."/>
            <person name="Bonants P.J.M."/>
            <person name="Smith D.S."/>
            <person name="Levesque C.A."/>
            <person name="van der Lee T.A.J."/>
        </authorList>
    </citation>
    <scope>NUCLEOTIDE SEQUENCE [LARGE SCALE GENOMIC DNA]</scope>
    <source>
        <strain evidence="3 4">JEL517</strain>
    </source>
</reference>
<dbReference type="STRING" id="1806994.A0A507C516"/>
<gene>
    <name evidence="3" type="ORF">SmJEL517_g03905</name>
</gene>
<evidence type="ECO:0000256" key="1">
    <source>
        <dbReference type="ARBA" id="ARBA00022801"/>
    </source>
</evidence>
<comment type="caution">
    <text evidence="3">The sequence shown here is derived from an EMBL/GenBank/DDBJ whole genome shotgun (WGS) entry which is preliminary data.</text>
</comment>
<dbReference type="GO" id="GO:0016787">
    <property type="term" value="F:hydrolase activity"/>
    <property type="evidence" value="ECO:0007669"/>
    <property type="project" value="UniProtKB-KW"/>
</dbReference>
<organism evidence="3 4">
    <name type="scientific">Synchytrium microbalum</name>
    <dbReference type="NCBI Taxonomy" id="1806994"/>
    <lineage>
        <taxon>Eukaryota</taxon>
        <taxon>Fungi</taxon>
        <taxon>Fungi incertae sedis</taxon>
        <taxon>Chytridiomycota</taxon>
        <taxon>Chytridiomycota incertae sedis</taxon>
        <taxon>Chytridiomycetes</taxon>
        <taxon>Synchytriales</taxon>
        <taxon>Synchytriaceae</taxon>
        <taxon>Synchytrium</taxon>
    </lineage>
</organism>
<keyword evidence="1" id="KW-0378">Hydrolase</keyword>
<evidence type="ECO:0000313" key="3">
    <source>
        <dbReference type="EMBL" id="TPX33076.1"/>
    </source>
</evidence>
<name>A0A507C516_9FUNG</name>
<dbReference type="EMBL" id="QEAO01000023">
    <property type="protein sequence ID" value="TPX33076.1"/>
    <property type="molecule type" value="Genomic_DNA"/>
</dbReference>
<dbReference type="Gene3D" id="3.40.50.1820">
    <property type="entry name" value="alpha/beta hydrolase"/>
    <property type="match status" value="1"/>
</dbReference>
<dbReference type="RefSeq" id="XP_031024148.1">
    <property type="nucleotide sequence ID" value="XM_031169833.1"/>
</dbReference>
<dbReference type="OrthoDB" id="408631at2759"/>